<dbReference type="Gene3D" id="1.10.490.110">
    <property type="entry name" value="Uncharacterized conserved protein DUF2267"/>
    <property type="match status" value="1"/>
</dbReference>
<evidence type="ECO:0000313" key="2">
    <source>
        <dbReference type="Proteomes" id="UP001432011"/>
    </source>
</evidence>
<dbReference type="EMBL" id="CP108085">
    <property type="protein sequence ID" value="WUP76758.1"/>
    <property type="molecule type" value="Genomic_DNA"/>
</dbReference>
<reference evidence="1" key="1">
    <citation type="submission" date="2022-10" db="EMBL/GenBank/DDBJ databases">
        <title>The complete genomes of actinobacterial strains from the NBC collection.</title>
        <authorList>
            <person name="Joergensen T.S."/>
            <person name="Alvarez Arevalo M."/>
            <person name="Sterndorff E.B."/>
            <person name="Faurdal D."/>
            <person name="Vuksanovic O."/>
            <person name="Mourched A.-S."/>
            <person name="Charusanti P."/>
            <person name="Shaw S."/>
            <person name="Blin K."/>
            <person name="Weber T."/>
        </authorList>
    </citation>
    <scope>NUCLEOTIDE SEQUENCE</scope>
    <source>
        <strain evidence="1">NBC_00254</strain>
    </source>
</reference>
<protein>
    <submittedName>
        <fullName evidence="1">DUF2267 domain-containing protein</fullName>
    </submittedName>
</protein>
<dbReference type="RefSeq" id="WP_142646995.1">
    <property type="nucleotide sequence ID" value="NZ_CP108085.1"/>
</dbReference>
<name>A0ABZ1SWJ4_9ACTN</name>
<organism evidence="1 2">
    <name type="scientific">Microbispora hainanensis</name>
    <dbReference type="NCBI Taxonomy" id="568844"/>
    <lineage>
        <taxon>Bacteria</taxon>
        <taxon>Bacillati</taxon>
        <taxon>Actinomycetota</taxon>
        <taxon>Actinomycetes</taxon>
        <taxon>Streptosporangiales</taxon>
        <taxon>Streptosporangiaceae</taxon>
        <taxon>Microbispora</taxon>
    </lineage>
</organism>
<keyword evidence="2" id="KW-1185">Reference proteome</keyword>
<evidence type="ECO:0000313" key="1">
    <source>
        <dbReference type="EMBL" id="WUP76758.1"/>
    </source>
</evidence>
<dbReference type="InterPro" id="IPR018727">
    <property type="entry name" value="DUF2267"/>
</dbReference>
<sequence length="142" mass="16339">MVETGYSTINATVDKTNRLLKEIEQAYGWSQERRHQSWAALRAVLHALRDRLPVEEAAQLGAQLPMLVRGMYYTGWDPSRVPVKMHKEEFHARVRREFPFEIEGGVESLIRTVLNALRLYIAEGEWEDVKSSIPGDLADEFP</sequence>
<dbReference type="Pfam" id="PF10025">
    <property type="entry name" value="DUF2267"/>
    <property type="match status" value="1"/>
</dbReference>
<proteinExistence type="predicted"/>
<accession>A0ABZ1SWJ4</accession>
<dbReference type="InterPro" id="IPR038282">
    <property type="entry name" value="DUF2267_sf"/>
</dbReference>
<dbReference type="Proteomes" id="UP001432011">
    <property type="component" value="Chromosome"/>
</dbReference>
<gene>
    <name evidence="1" type="ORF">OG913_07000</name>
</gene>